<dbReference type="InterPro" id="IPR027113">
    <property type="entry name" value="Transc_fact_NFYB/HAP3"/>
</dbReference>
<sequence>RKTVNGDDICWALGSLGFDDYADAMKRYLHKYRESEGERAAASSSSSLRPGLAAPDVRDHELLLFGGADLDDDQVIRNRQASTSDPLQFSLMERNSSSSAARPY</sequence>
<dbReference type="GO" id="GO:0000978">
    <property type="term" value="F:RNA polymerase II cis-regulatory region sequence-specific DNA binding"/>
    <property type="evidence" value="ECO:0007669"/>
    <property type="project" value="TreeGrafter"/>
</dbReference>
<dbReference type="PANTHER" id="PTHR11064">
    <property type="entry name" value="CCAAT-BINDING TRANSCRIPTION FACTOR-RELATED"/>
    <property type="match status" value="1"/>
</dbReference>
<protein>
    <submittedName>
        <fullName evidence="2">Nuclear transcription factor Y subunit B-5</fullName>
    </submittedName>
</protein>
<reference evidence="2" key="1">
    <citation type="submission" date="2015-07" db="EMBL/GenBank/DDBJ databases">
        <title>Transcriptome Assembly of Anthurium amnicola.</title>
        <authorList>
            <person name="Suzuki J."/>
        </authorList>
    </citation>
    <scope>NUCLEOTIDE SEQUENCE</scope>
</reference>
<dbReference type="SUPFAM" id="SSF47113">
    <property type="entry name" value="Histone-fold"/>
    <property type="match status" value="1"/>
</dbReference>
<dbReference type="GO" id="GO:0001228">
    <property type="term" value="F:DNA-binding transcription activator activity, RNA polymerase II-specific"/>
    <property type="evidence" value="ECO:0007669"/>
    <property type="project" value="InterPro"/>
</dbReference>
<evidence type="ECO:0000313" key="2">
    <source>
        <dbReference type="EMBL" id="JAT63984.1"/>
    </source>
</evidence>
<proteinExistence type="predicted"/>
<name>A0A1D1ZAR1_9ARAE</name>
<gene>
    <name evidence="2" type="primary">NFYB5</name>
    <name evidence="2" type="ORF">g.87945</name>
</gene>
<evidence type="ECO:0000256" key="1">
    <source>
        <dbReference type="SAM" id="MobiDB-lite"/>
    </source>
</evidence>
<accession>A0A1D1ZAR1</accession>
<dbReference type="Gene3D" id="1.10.20.10">
    <property type="entry name" value="Histone, subunit A"/>
    <property type="match status" value="1"/>
</dbReference>
<organism evidence="2">
    <name type="scientific">Anthurium amnicola</name>
    <dbReference type="NCBI Taxonomy" id="1678845"/>
    <lineage>
        <taxon>Eukaryota</taxon>
        <taxon>Viridiplantae</taxon>
        <taxon>Streptophyta</taxon>
        <taxon>Embryophyta</taxon>
        <taxon>Tracheophyta</taxon>
        <taxon>Spermatophyta</taxon>
        <taxon>Magnoliopsida</taxon>
        <taxon>Liliopsida</taxon>
        <taxon>Araceae</taxon>
        <taxon>Pothoideae</taxon>
        <taxon>Potheae</taxon>
        <taxon>Anthurium</taxon>
    </lineage>
</organism>
<dbReference type="EMBL" id="GDJX01003952">
    <property type="protein sequence ID" value="JAT63984.1"/>
    <property type="molecule type" value="Transcribed_RNA"/>
</dbReference>
<dbReference type="GO" id="GO:0046982">
    <property type="term" value="F:protein heterodimerization activity"/>
    <property type="evidence" value="ECO:0007669"/>
    <property type="project" value="InterPro"/>
</dbReference>
<dbReference type="GO" id="GO:0016602">
    <property type="term" value="C:CCAAT-binding factor complex"/>
    <property type="evidence" value="ECO:0007669"/>
    <property type="project" value="InterPro"/>
</dbReference>
<feature type="non-terminal residue" evidence="2">
    <location>
        <position position="1"/>
    </location>
</feature>
<feature type="region of interest" description="Disordered" evidence="1">
    <location>
        <begin position="81"/>
        <end position="104"/>
    </location>
</feature>
<dbReference type="AlphaFoldDB" id="A0A1D1ZAR1"/>
<dbReference type="PANTHER" id="PTHR11064:SF106">
    <property type="entry name" value="NUCLEAR TRANSCRIPTION FACTOR Y SUBUNIT B-5"/>
    <property type="match status" value="1"/>
</dbReference>
<dbReference type="InterPro" id="IPR009072">
    <property type="entry name" value="Histone-fold"/>
</dbReference>